<organism evidence="9 10">
    <name type="scientific">Fimbriimonas ginsengisoli Gsoil 348</name>
    <dbReference type="NCBI Taxonomy" id="661478"/>
    <lineage>
        <taxon>Bacteria</taxon>
        <taxon>Bacillati</taxon>
        <taxon>Armatimonadota</taxon>
        <taxon>Fimbriimonadia</taxon>
        <taxon>Fimbriimonadales</taxon>
        <taxon>Fimbriimonadaceae</taxon>
        <taxon>Fimbriimonas</taxon>
    </lineage>
</organism>
<dbReference type="RefSeq" id="WP_038473539.1">
    <property type="nucleotide sequence ID" value="NZ_CP007139.1"/>
</dbReference>
<dbReference type="AlphaFoldDB" id="A0A068NWB5"/>
<comment type="subcellular location">
    <subcellularLocation>
        <location evidence="1 7">Cytoplasm</location>
    </subcellularLocation>
</comment>
<dbReference type="InterPro" id="IPR026022">
    <property type="entry name" value="PhoU_dom"/>
</dbReference>
<evidence type="ECO:0000256" key="4">
    <source>
        <dbReference type="ARBA" id="ARBA00022448"/>
    </source>
</evidence>
<dbReference type="Gene3D" id="1.20.58.220">
    <property type="entry name" value="Phosphate transport system protein phou homolog 2, domain 2"/>
    <property type="match status" value="1"/>
</dbReference>
<evidence type="ECO:0000313" key="10">
    <source>
        <dbReference type="Proteomes" id="UP000027982"/>
    </source>
</evidence>
<dbReference type="OrthoDB" id="9814256at2"/>
<dbReference type="GO" id="GO:0030643">
    <property type="term" value="P:intracellular phosphate ion homeostasis"/>
    <property type="evidence" value="ECO:0007669"/>
    <property type="project" value="InterPro"/>
</dbReference>
<name>A0A068NWB5_FIMGI</name>
<evidence type="ECO:0000259" key="8">
    <source>
        <dbReference type="Pfam" id="PF01895"/>
    </source>
</evidence>
<dbReference type="PIRSF" id="PIRSF003107">
    <property type="entry name" value="PhoU"/>
    <property type="match status" value="1"/>
</dbReference>
<dbReference type="InterPro" id="IPR038078">
    <property type="entry name" value="PhoU-like_sf"/>
</dbReference>
<evidence type="ECO:0000256" key="5">
    <source>
        <dbReference type="ARBA" id="ARBA00022490"/>
    </source>
</evidence>
<dbReference type="EMBL" id="CP007139">
    <property type="protein sequence ID" value="AIE87746.1"/>
    <property type="molecule type" value="Genomic_DNA"/>
</dbReference>
<comment type="similarity">
    <text evidence="2 7">Belongs to the PhoU family.</text>
</comment>
<dbReference type="GO" id="GO:0006817">
    <property type="term" value="P:phosphate ion transport"/>
    <property type="evidence" value="ECO:0007669"/>
    <property type="project" value="UniProtKB-KW"/>
</dbReference>
<dbReference type="NCBIfam" id="TIGR02135">
    <property type="entry name" value="phoU_full"/>
    <property type="match status" value="1"/>
</dbReference>
<evidence type="ECO:0000256" key="3">
    <source>
        <dbReference type="ARBA" id="ARBA00011738"/>
    </source>
</evidence>
<dbReference type="KEGG" id="fgi:OP10G_4378"/>
<dbReference type="GO" id="GO:0045936">
    <property type="term" value="P:negative regulation of phosphate metabolic process"/>
    <property type="evidence" value="ECO:0007669"/>
    <property type="project" value="InterPro"/>
</dbReference>
<evidence type="ECO:0000256" key="2">
    <source>
        <dbReference type="ARBA" id="ARBA00008107"/>
    </source>
</evidence>
<comment type="subunit">
    <text evidence="3 7">Homodimer.</text>
</comment>
<evidence type="ECO:0000313" key="9">
    <source>
        <dbReference type="EMBL" id="AIE87746.1"/>
    </source>
</evidence>
<dbReference type="STRING" id="661478.OP10G_4378"/>
<dbReference type="SUPFAM" id="SSF109755">
    <property type="entry name" value="PhoU-like"/>
    <property type="match status" value="1"/>
</dbReference>
<dbReference type="FunFam" id="1.20.58.220:FF:000004">
    <property type="entry name" value="Phosphate-specific transport system accessory protein PhoU"/>
    <property type="match status" value="1"/>
</dbReference>
<proteinExistence type="inferred from homology"/>
<dbReference type="eggNOG" id="COG0704">
    <property type="taxonomic scope" value="Bacteria"/>
</dbReference>
<dbReference type="InterPro" id="IPR028366">
    <property type="entry name" value="PhoU"/>
</dbReference>
<reference evidence="9 10" key="1">
    <citation type="journal article" date="2014" name="PLoS ONE">
        <title>The first complete genome sequence of the class fimbriimonadia in the phylum armatimonadetes.</title>
        <authorList>
            <person name="Hu Z.Y."/>
            <person name="Wang Y.Z."/>
            <person name="Im W.T."/>
            <person name="Wang S.Y."/>
            <person name="Zhao G.P."/>
            <person name="Zheng H.J."/>
            <person name="Quan Z.X."/>
        </authorList>
    </citation>
    <scope>NUCLEOTIDE SEQUENCE [LARGE SCALE GENOMIC DNA]</scope>
    <source>
        <strain evidence="9">Gsoil 348</strain>
    </source>
</reference>
<keyword evidence="4 7" id="KW-0813">Transport</keyword>
<dbReference type="Pfam" id="PF01895">
    <property type="entry name" value="PhoU"/>
    <property type="match status" value="2"/>
</dbReference>
<sequence>MSVAIIGAARQAYNDELHQLEHDLLEMASLAAAMVEDAAKALSRLDAELALNVIKRDDEVDIRDIAIEERCVRLLALQQPMAGDLRTIGTAMKMITDIERIGDLAVDIAKITLKIEKEYGEVGFIDLPRMADCALAMVREALQAYVHRDLERVKAVCERDEEVDDQYRALRGQIFQNMRERPDLVVSDGWLLLAIHHVERIADHAVNIAERVHFMVTGDFKQLTGE</sequence>
<dbReference type="PANTHER" id="PTHR42930:SF3">
    <property type="entry name" value="PHOSPHATE-SPECIFIC TRANSPORT SYSTEM ACCESSORY PROTEIN PHOU"/>
    <property type="match status" value="1"/>
</dbReference>
<comment type="function">
    <text evidence="7">Plays a role in the regulation of phosphate uptake.</text>
</comment>
<protein>
    <recommendedName>
        <fullName evidence="7">Phosphate-specific transport system accessory protein PhoU</fullName>
    </recommendedName>
</protein>
<keyword evidence="5 7" id="KW-0963">Cytoplasm</keyword>
<accession>A0A068NWB5</accession>
<dbReference type="Proteomes" id="UP000027982">
    <property type="component" value="Chromosome"/>
</dbReference>
<dbReference type="PANTHER" id="PTHR42930">
    <property type="entry name" value="PHOSPHATE-SPECIFIC TRANSPORT SYSTEM ACCESSORY PROTEIN PHOU"/>
    <property type="match status" value="1"/>
</dbReference>
<gene>
    <name evidence="9" type="ORF">OP10G_4378</name>
</gene>
<dbReference type="HOGENOM" id="CLU_078518_3_0_0"/>
<keyword evidence="6 7" id="KW-0592">Phosphate transport</keyword>
<feature type="domain" description="PhoU" evidence="8">
    <location>
        <begin position="24"/>
        <end position="111"/>
    </location>
</feature>
<evidence type="ECO:0000256" key="7">
    <source>
        <dbReference type="PIRNR" id="PIRNR003107"/>
    </source>
</evidence>
<evidence type="ECO:0000256" key="1">
    <source>
        <dbReference type="ARBA" id="ARBA00004496"/>
    </source>
</evidence>
<keyword evidence="10" id="KW-1185">Reference proteome</keyword>
<feature type="domain" description="PhoU" evidence="8">
    <location>
        <begin position="128"/>
        <end position="212"/>
    </location>
</feature>
<evidence type="ECO:0000256" key="6">
    <source>
        <dbReference type="ARBA" id="ARBA00022592"/>
    </source>
</evidence>
<dbReference type="GO" id="GO:0005737">
    <property type="term" value="C:cytoplasm"/>
    <property type="evidence" value="ECO:0007669"/>
    <property type="project" value="UniProtKB-SubCell"/>
</dbReference>